<reference evidence="1" key="1">
    <citation type="submission" date="2013-04" db="EMBL/GenBank/DDBJ databases">
        <title>The genome sequencing project of 58 acetic acid bacteria.</title>
        <authorList>
            <person name="Okamoto-Kainuma A."/>
            <person name="Ishikawa M."/>
            <person name="Umino S."/>
            <person name="Koizumi Y."/>
            <person name="Shiwa Y."/>
            <person name="Yoshikawa H."/>
            <person name="Matsutani M."/>
            <person name="Matsushita K."/>
        </authorList>
    </citation>
    <scope>NUCLEOTIDE SEQUENCE</scope>
    <source>
        <strain evidence="1">DSM 15669</strain>
    </source>
</reference>
<accession>A0ABQ0P0A0</accession>
<comment type="caution">
    <text evidence="1">The sequence shown here is derived from an EMBL/GenBank/DDBJ whole genome shotgun (WGS) entry which is preliminary data.</text>
</comment>
<protein>
    <submittedName>
        <fullName evidence="1">Capsid protein of prophage</fullName>
    </submittedName>
</protein>
<dbReference type="Proteomes" id="UP001062901">
    <property type="component" value="Unassembled WGS sequence"/>
</dbReference>
<name>A0ABQ0P0A0_9PROT</name>
<gene>
    <name evidence="1" type="ORF">AA15669_1623</name>
</gene>
<evidence type="ECO:0000313" key="2">
    <source>
        <dbReference type="Proteomes" id="UP001062901"/>
    </source>
</evidence>
<keyword evidence="2" id="KW-1185">Reference proteome</keyword>
<organism evidence="1 2">
    <name type="scientific">Saccharibacter floricola DSM 15669</name>
    <dbReference type="NCBI Taxonomy" id="1123227"/>
    <lineage>
        <taxon>Bacteria</taxon>
        <taxon>Pseudomonadati</taxon>
        <taxon>Pseudomonadota</taxon>
        <taxon>Alphaproteobacteria</taxon>
        <taxon>Acetobacterales</taxon>
        <taxon>Acetobacteraceae</taxon>
        <taxon>Saccharibacter</taxon>
    </lineage>
</organism>
<dbReference type="Gene3D" id="3.15.30.10">
    <property type="entry name" value="putative capsid protein of prophage domain like"/>
    <property type="match status" value="1"/>
</dbReference>
<dbReference type="Pfam" id="PF03864">
    <property type="entry name" value="Phage_cap_E"/>
    <property type="match status" value="1"/>
</dbReference>
<dbReference type="EMBL" id="BAQD01000061">
    <property type="protein sequence ID" value="GBQ08021.1"/>
    <property type="molecule type" value="Genomic_DNA"/>
</dbReference>
<dbReference type="Gene3D" id="3.30.1930.10">
    <property type="entry name" value="capsid protein of prophage domain"/>
    <property type="match status" value="1"/>
</dbReference>
<proteinExistence type="inferred from homology"/>
<dbReference type="InterPro" id="IPR005564">
    <property type="entry name" value="Major_capsid_GpE"/>
</dbReference>
<dbReference type="HAMAP" id="MF_04133">
    <property type="entry name" value="CAPSID_LAMBDA"/>
    <property type="match status" value="1"/>
</dbReference>
<dbReference type="RefSeq" id="WP_018981146.1">
    <property type="nucleotide sequence ID" value="NZ_BAQD01000061.1"/>
</dbReference>
<sequence length="387" mass="42625">MAYNPSAELGSEASLQAMISVYGLTELIDTVENLKKSSGFLLDLAFTNIVTSQFPEVAIDVDVGKRRMSPFVSPLVEGKTVESRRTATNLYTPPTLKDLRNPDFLKPIRRQIGERIGGDTSIRARLEENLIFELSDQKDMINRRTEWMAAQALSTGKIGMNVEGEGESVIDFNRDPSLTIALTGNAQWGQPNVSPADSVTNWAIYVMQKSGAMPRNIVFTPSAWQKFISDPKVVNAIFQNALIDPKNDPIVTGARLPNQGGVSMGRWGQFNLWLYADWYVDYQRDAAGRIVRDAQGNAQEFERPMLPDGSVILTGPDLQGTRAYGLIQDPYFNYEPLPYAPKLWYNENPGQINLLMQSAPLPIPSRVNAAFCATVCAPGNGVSGGNS</sequence>
<evidence type="ECO:0000313" key="1">
    <source>
        <dbReference type="EMBL" id="GBQ08021.1"/>
    </source>
</evidence>